<feature type="compositionally biased region" description="Polar residues" evidence="7">
    <location>
        <begin position="3379"/>
        <end position="3390"/>
    </location>
</feature>
<feature type="region of interest" description="Disordered" evidence="7">
    <location>
        <begin position="3349"/>
        <end position="3396"/>
    </location>
</feature>
<feature type="compositionally biased region" description="Basic and acidic residues" evidence="7">
    <location>
        <begin position="1020"/>
        <end position="1035"/>
    </location>
</feature>
<feature type="compositionally biased region" description="Polar residues" evidence="7">
    <location>
        <begin position="3352"/>
        <end position="3369"/>
    </location>
</feature>
<dbReference type="GO" id="GO:0005634">
    <property type="term" value="C:nucleus"/>
    <property type="evidence" value="ECO:0007669"/>
    <property type="project" value="TreeGrafter"/>
</dbReference>
<dbReference type="PANTHER" id="PTHR24403:SF67">
    <property type="entry name" value="FI01116P-RELATED"/>
    <property type="match status" value="1"/>
</dbReference>
<evidence type="ECO:0000256" key="5">
    <source>
        <dbReference type="PROSITE-ProRule" id="PRU00042"/>
    </source>
</evidence>
<feature type="compositionally biased region" description="Basic and acidic residues" evidence="7">
    <location>
        <begin position="916"/>
        <end position="976"/>
    </location>
</feature>
<evidence type="ECO:0000313" key="9">
    <source>
        <dbReference type="EMBL" id="KAK9874348.1"/>
    </source>
</evidence>
<feature type="compositionally biased region" description="Basic and acidic residues" evidence="7">
    <location>
        <begin position="383"/>
        <end position="409"/>
    </location>
</feature>
<feature type="compositionally biased region" description="Basic and acidic residues" evidence="7">
    <location>
        <begin position="416"/>
        <end position="464"/>
    </location>
</feature>
<evidence type="ECO:0000256" key="1">
    <source>
        <dbReference type="ARBA" id="ARBA00022723"/>
    </source>
</evidence>
<dbReference type="PANTHER" id="PTHR24403">
    <property type="entry name" value="ZINC FINGER PROTEIN"/>
    <property type="match status" value="1"/>
</dbReference>
<feature type="compositionally biased region" description="Basic and acidic residues" evidence="7">
    <location>
        <begin position="1479"/>
        <end position="1492"/>
    </location>
</feature>
<name>A0AAW1U072_9CUCU</name>
<evidence type="ECO:0000256" key="3">
    <source>
        <dbReference type="ARBA" id="ARBA00022771"/>
    </source>
</evidence>
<comment type="caution">
    <text evidence="9">The sequence shown here is derived from an EMBL/GenBank/DDBJ whole genome shotgun (WGS) entry which is preliminary data.</text>
</comment>
<feature type="compositionally biased region" description="Basic and acidic residues" evidence="7">
    <location>
        <begin position="1400"/>
        <end position="1412"/>
    </location>
</feature>
<feature type="domain" description="C2H2-type" evidence="8">
    <location>
        <begin position="2926"/>
        <end position="2949"/>
    </location>
</feature>
<protein>
    <recommendedName>
        <fullName evidence="8">C2H2-type domain-containing protein</fullName>
    </recommendedName>
</protein>
<feature type="compositionally biased region" description="Acidic residues" evidence="7">
    <location>
        <begin position="1493"/>
        <end position="1512"/>
    </location>
</feature>
<dbReference type="PROSITE" id="PS00028">
    <property type="entry name" value="ZINC_FINGER_C2H2_1"/>
    <property type="match status" value="7"/>
</dbReference>
<dbReference type="SUPFAM" id="SSF57667">
    <property type="entry name" value="beta-beta-alpha zinc fingers"/>
    <property type="match status" value="1"/>
</dbReference>
<sequence length="4019" mass="459966">MTEANYNNRMERLQRFIPFLENMIEQLKDPKMKNREQQLKKMESLYGMITDKKKKLKIETLIKCEEVIVKLYQKVKGEHADLPPTNSNKVEKRKSVDIYSMAGESLNRSKDSNQLNSPNKSQIPKSFFLRKPPISYEDLEVLEKDVASELERKMSLQELNSLRKELCQQLQEDTQKINTTVRNKPALTRLNPTTPDKNRKQHEKSIPEVKNVTNDTKGPLPSTSKKTEDMKPPKIATPKVLKESDDIFSNAFSEIDNSYKIEAKKREERRSSTSKDKKDKEEIIAEKIAHVRQLAEKAAELRTKKIISTNCEVPSTSKELDKAKGVPPTDSVGFKSSGNMISEEDVSELADQVNKIKKTLNKNEMQSEKDISKNEIALGKIISPKESRDDHCKDKTNYDQKKDSNDRKSDHRKNHKSDGKKEEKNKDKRVEKDKKDGDKKIDNEKDNEKLKKDDKTDKNNEDDVKICIETKTDNISNTHINENVVTDDKKNKMTEKIKSTETIPNELHEIPKEIKQINRDPRLKYGATATTSKCIPVQNPENFNRLAYKYNPKPKRTDNEPDIEQNVADSIEKSMKESYVPLPPKPRLEAPPAPPEDLFSPQSPDELDKAPVPAILNDILLNPKTTGVINEVVSALQRSNNEKNLLPLVNSGNIFNHEMDSLGLSNDANATVFEKQPLFGQFRQTANRAFSPPSQKFSAPTLDCQRFLQPKPVPLPLMNNSLPRGFNPFTTTMDKNNTSDEMPALDFQPTLNAVSNFERSGNPPHLTPYEDRIGQSSFNLERSLNFVPPSPSYVPPSPSYSAPSNFIPPSPNYVPPSPVYDGNNDNFRDLHINNYHNFSNERSGHMQGFFEKDRVRSQGLLGDFPQMPYNSQYGNQNYDTFYNNQTNFMESRKPFYGSAIRDPRVNMNRGNQFHCNEPRLGRDSRMTYREYKEQKERENRGRGSREREIRDRENRERDSIERQRKDREGAALREQEDVGATTHHKEENRENDGIRKKWDRNRSRERSASRYSRRRSSSRYRGEQENRRNRSKERLRLGESRFDKVYSSRDIDKEDFTSPLDSLYTSSKAKTGKGYGVQFKIPKLVKEEEKQKKDDIIFEKSKEKVDDDYQAAEKIKHGTRDTTEQKHEIIDKEENEEKKVSKSDKNQRLEEVDSNINNEDIIDKTTNVALINEDVIEIKTEVPVVEVIHSPEKVDSKIKNVDTENNQSPIEKTEDSKIPETNGKKEEEESILSKFFQNLMKSSNKDEKKGALLSLISTFSDSFSDQQLKRITNIIRSEENVETDQAIDKTEKDKNLQEIERVDEQVELTPTEKKEIRELNVNHEKDVEDNLVQVSVGERIKNRKRAETVKNDTKVKIRSKTELDRLHEDIREMFIRDGVVTATGKRMCRILKDNITESDRTVDQNLSDEVKKKAPMSKKKGRKGSTKKNPSVDLEMRELSVILPKISFDELKESGDHCDKRYSLRKPVKSTNYNEIDNEEVKSKATPKKPDVTDEMVESSDDLEEEESKDEVDNSVDELKKFKTKKKTRKSWAAGVIRKKAGGKTKKAKNPTTHDSDEIIERSADLPKKMPYHGEPLYLHDKDYYYKPDMTTLPCKVCDFSTKWIAAHYRSEHPDIEVLSSRLPPDVAQIAIEDAIANKELYEEDNEVSSAKHQYTCRFCDYSQNTLPRMYRDHVSIHTGEFRHRCPYCNYRRSHIKSMQTHVNEVHANEIDKLKRRIISQPAVSDRNIYGYICEECNYTQMSLQNIQHHVKMYHSENKSCKIYKIIMNPTNKPKIEITSNVVQERVETTSIKDRPSTRSAKIAAKNSDIDDDNTTDMDLEDELQNMNNSEEEYKSLNIEQAEQITDAFPIKQEAGSAAIDSETNNTSMDEPVERKSRKRKKSFAKPGPAKRRGQKTVVSSSISSTDTETESDSTRSSPRKRNERNKPNDVSHKKIDKAVFTCNTDLQEENKQIEEERLRKMQDINSTIKLRTSLEFVEKLSNRLKQEDEVMVKTEPLDVDENTSLYTVAPNELPVYEKSVLQKRELEHAVVRHEGSPEVSKEGGKVNTIMKGVIEKLRGVLSNTSPPDDVNDLPPPLKHIDRIERKFDRELNSVALNIGPIKVLKSGETYIYTCCTPPCIFSSRDQKVFENHCRSDHYWNENSEKFPNCLECNTKIECSETNPLLLSSLQHARNDHSSFLNNKIGSIRVSSNLFPETKKEMWNTCELPSETSTSTANTSRPKAECASDDSIICSEEIPAHFEDENPFSFKIVDVVSLAEDDIPPLSIIDNQIKSGNVDNELIVPETNTAPLSPIKKSTEKIVKSPIIPVENHPRKSVNAMKKFLGTPNDLFKCPEFTCLFTTNKRKMFDIHIRMHPNQSVKSLCCLYCDKLVVLESMGDHYEQVHGMCRFACYYCLYRCIAKDYMDIHQLLVHSELPPRMRVLPYRDAVDKNVISILSEAAKSTPVSSYICCDEEFVYHEYFVSHLKNCPKVPSYVCQFKKENSEICGNCHSNVEELVRHWGLKHGVYPLQCGYCDVGHCELSEMMIHLVLAHPTLPPDVIDRFALPKHKNKSCPSRAQCNFKQLVTDLRSEPSKFKLSSSAGSLCMAPTTSSTNSRQKSIKNSAQQSNVQPFFAKAVTTYSKVTPVNIMPVTTSTITMIKASSSNVLSTGNVVYCLTPTSTAPNQLMKAIVVNKDSSTNVSSKVRLLSPVSLPQSDPKFQMIKSVHKVIPITSKMPRLAPIASRVISVPAIVQPLPLPVTTEAVSSEDMDLPLTESSERVAKMADQLTLEEGGEDNSTSNTAELANLEEPMVVINDDFEDKNQDEAVDPLSLDMEDPLTATKESQSYSGGTPLHEYDSDSKDTDHHGSAVMPKTGLVGYQLYRCAKCNLSFSENSNFKDHLINSVECKFTLPPNRPYKCAHCNRFLKHYSNLLDHLWYHGPDRFQCSICNKKYPHSNQAKQHMKSKHNLIGVVMKPLIQNKRNLNVDEFVMTPMGCSKVKTPIQEAIGESDIPKTNETKTIFFSHEADDIPQKSILSYDITCGHCKKFKNKVRSNIVRHLLLHKNDKDFTVPDTAPINPVPCLEKNEKMFDKMFNLASSSHAGGRMGGQQKGDIKKNKVTEEDYPAFVPTNKRFQCCAVGCNYLCLEEANLRHHLTALHMEDLNFVCVHCKTDLSDAADVDTILKHLKLHELHLYKCNACKFIHNLRHKVERHIGEKHKSKECSVIVLRAMDSEPFDENHQVLAPFPIAMNQKSMKLWRCCMCKYRCYTQDEAELHAKNKHDIECRYKCALCTFKSNIVSEFTGHFKTDHADNNVDIILAYHKDDDPNEASSEMDQFDTTPLWLRDKPRVRHIRGILFDENLPAKKKSSTLKTQVAENQPISGSTGSPLPKKRKRSTSAIPENSTYNEGSEDDVQMKTETDKAAHIPVLPIPRSEDDVIIIDDDEEDTMEQQASPYQSADRPHEIVVPERLLDDVDLLCAFGDVGIPVNKNFKCPKCDSYKTTKIRDFIQHVTKEISYQRFKCGLCDEKFITFDAINTHCIVHHDGLANNIPLPIDPSLKRWLIILLEKQSSIIRNLGFQTEDVPNDIGEFLMNYDSTSGENITQSNSSTTRIICKECGLCLFGTDELNLHYKFNHPHLSVDQSIFSNSKPSTSNQKPLSSVKRANDEDLTKIGELKKPRIMVKNTLIAKDKYACSLCDREFDSVPEMEFHGNEHHNGEITYEVHTTEMPMPYEYGRNTYRCRYCPTTGTKPSLKIHSSQEHPLQKPSLYRFSCGVCPAKFEVLKNLKQHFKSHGISEISYFDVHNNKVNLKPKIVNNTKIKLYKCPVCPYISNSINSNTIKTHLKIHARPFQCDLCLAYFKSRADARSHHLKEHPHNVETISERGDMIQKISELWEEVLRNVQIVQNPSETAAIEKDESVRSSEEKHIEEDPDLVIDVVGEEHKQEKEKLLPPKTKNFARKSTGRPVIHREEDEYYSFYGQLPEPVDMRKIVTTFEIADAKMRMTCDQLSRIYNLKPRLVLKDCMSLIIEDDELSS</sequence>
<feature type="region of interest" description="Disordered" evidence="7">
    <location>
        <begin position="2822"/>
        <end position="2851"/>
    </location>
</feature>
<reference evidence="9 10" key="1">
    <citation type="submission" date="2023-03" db="EMBL/GenBank/DDBJ databases">
        <title>Genome insight into feeding habits of ladybird beetles.</title>
        <authorList>
            <person name="Li H.-S."/>
            <person name="Huang Y.-H."/>
            <person name="Pang H."/>
        </authorList>
    </citation>
    <scope>NUCLEOTIDE SEQUENCE [LARGE SCALE GENOMIC DNA]</scope>
    <source>
        <strain evidence="9">SYSU_2023b</strain>
        <tissue evidence="9">Whole body</tissue>
    </source>
</reference>
<feature type="compositionally biased region" description="Basic residues" evidence="7">
    <location>
        <begin position="1413"/>
        <end position="1426"/>
    </location>
</feature>
<feature type="region of interest" description="Disordered" evidence="7">
    <location>
        <begin position="1200"/>
        <end position="1226"/>
    </location>
</feature>
<feature type="region of interest" description="Disordered" evidence="7">
    <location>
        <begin position="1400"/>
        <end position="1432"/>
    </location>
</feature>
<dbReference type="InterPro" id="IPR013087">
    <property type="entry name" value="Znf_C2H2_type"/>
</dbReference>
<keyword evidence="3 5" id="KW-0863">Zinc-finger</keyword>
<dbReference type="Pfam" id="PF21538">
    <property type="entry name" value="Med15_M"/>
    <property type="match status" value="1"/>
</dbReference>
<evidence type="ECO:0000256" key="4">
    <source>
        <dbReference type="ARBA" id="ARBA00022833"/>
    </source>
</evidence>
<feature type="domain" description="C2H2-type" evidence="8">
    <location>
        <begin position="3675"/>
        <end position="3703"/>
    </location>
</feature>
<dbReference type="EMBL" id="JARQZJ010000031">
    <property type="protein sequence ID" value="KAK9874348.1"/>
    <property type="molecule type" value="Genomic_DNA"/>
</dbReference>
<feature type="compositionally biased region" description="Basic and acidic residues" evidence="7">
    <location>
        <begin position="2836"/>
        <end position="2849"/>
    </location>
</feature>
<feature type="region of interest" description="Disordered" evidence="7">
    <location>
        <begin position="1473"/>
        <end position="1512"/>
    </location>
</feature>
<feature type="compositionally biased region" description="Basic residues" evidence="7">
    <location>
        <begin position="1876"/>
        <end position="1895"/>
    </location>
</feature>
<gene>
    <name evidence="9" type="ORF">WA026_002698</name>
</gene>
<feature type="region of interest" description="Disordered" evidence="7">
    <location>
        <begin position="359"/>
        <end position="464"/>
    </location>
</feature>
<feature type="compositionally biased region" description="Basic and acidic residues" evidence="7">
    <location>
        <begin position="1211"/>
        <end position="1226"/>
    </location>
</feature>
<evidence type="ECO:0000256" key="2">
    <source>
        <dbReference type="ARBA" id="ARBA00022737"/>
    </source>
</evidence>
<feature type="region of interest" description="Disordered" evidence="7">
    <location>
        <begin position="315"/>
        <end position="346"/>
    </location>
</feature>
<organism evidence="9 10">
    <name type="scientific">Henosepilachna vigintioctopunctata</name>
    <dbReference type="NCBI Taxonomy" id="420089"/>
    <lineage>
        <taxon>Eukaryota</taxon>
        <taxon>Metazoa</taxon>
        <taxon>Ecdysozoa</taxon>
        <taxon>Arthropoda</taxon>
        <taxon>Hexapoda</taxon>
        <taxon>Insecta</taxon>
        <taxon>Pterygota</taxon>
        <taxon>Neoptera</taxon>
        <taxon>Endopterygota</taxon>
        <taxon>Coleoptera</taxon>
        <taxon>Polyphaga</taxon>
        <taxon>Cucujiformia</taxon>
        <taxon>Coccinelloidea</taxon>
        <taxon>Coccinellidae</taxon>
        <taxon>Epilachninae</taxon>
        <taxon>Epilachnini</taxon>
        <taxon>Henosepilachna</taxon>
    </lineage>
</organism>
<keyword evidence="1" id="KW-0479">Metal-binding</keyword>
<feature type="region of interest" description="Disordered" evidence="7">
    <location>
        <begin position="2585"/>
        <end position="2605"/>
    </location>
</feature>
<dbReference type="Gene3D" id="3.30.160.60">
    <property type="entry name" value="Classic Zinc Finger"/>
    <property type="match status" value="5"/>
</dbReference>
<feature type="compositionally biased region" description="Basic and acidic residues" evidence="7">
    <location>
        <begin position="983"/>
        <end position="1008"/>
    </location>
</feature>
<keyword evidence="4" id="KW-0862">Zinc</keyword>
<feature type="compositionally biased region" description="Basic and acidic residues" evidence="7">
    <location>
        <begin position="1925"/>
        <end position="1937"/>
    </location>
</feature>
<feature type="region of interest" description="Disordered" evidence="7">
    <location>
        <begin position="1856"/>
        <end position="1937"/>
    </location>
</feature>
<dbReference type="InterPro" id="IPR050688">
    <property type="entry name" value="Zinc_finger/UBP_domain"/>
</dbReference>
<feature type="region of interest" description="Disordered" evidence="7">
    <location>
        <begin position="907"/>
        <end position="1035"/>
    </location>
</feature>
<dbReference type="InterPro" id="IPR036236">
    <property type="entry name" value="Znf_C2H2_sf"/>
</dbReference>
<feature type="compositionally biased region" description="Polar residues" evidence="7">
    <location>
        <begin position="211"/>
        <end position="224"/>
    </location>
</feature>
<feature type="region of interest" description="Disordered" evidence="7">
    <location>
        <begin position="1107"/>
        <end position="1151"/>
    </location>
</feature>
<dbReference type="GO" id="GO:0008270">
    <property type="term" value="F:zinc ion binding"/>
    <property type="evidence" value="ECO:0007669"/>
    <property type="project" value="UniProtKB-KW"/>
</dbReference>
<dbReference type="GO" id="GO:0010468">
    <property type="term" value="P:regulation of gene expression"/>
    <property type="evidence" value="ECO:0007669"/>
    <property type="project" value="TreeGrafter"/>
</dbReference>
<feature type="compositionally biased region" description="Pro residues" evidence="7">
    <location>
        <begin position="581"/>
        <end position="595"/>
    </location>
</feature>
<keyword evidence="6" id="KW-0175">Coiled coil</keyword>
<evidence type="ECO:0000313" key="10">
    <source>
        <dbReference type="Proteomes" id="UP001431783"/>
    </source>
</evidence>
<keyword evidence="2" id="KW-0677">Repeat</keyword>
<feature type="domain" description="C2H2-type" evidence="8">
    <location>
        <begin position="2899"/>
        <end position="2926"/>
    </location>
</feature>
<proteinExistence type="predicted"/>
<dbReference type="InterPro" id="IPR048385">
    <property type="entry name" value="Med15_central"/>
</dbReference>
<evidence type="ECO:0000256" key="7">
    <source>
        <dbReference type="SAM" id="MobiDB-lite"/>
    </source>
</evidence>
<accession>A0AAW1U072</accession>
<feature type="compositionally biased region" description="Low complexity" evidence="7">
    <location>
        <begin position="1897"/>
        <end position="1907"/>
    </location>
</feature>
<feature type="coiled-coil region" evidence="6">
    <location>
        <begin position="139"/>
        <end position="176"/>
    </location>
</feature>
<feature type="domain" description="C2H2-type" evidence="8">
    <location>
        <begin position="1732"/>
        <end position="1760"/>
    </location>
</feature>
<feature type="region of interest" description="Disordered" evidence="7">
    <location>
        <begin position="181"/>
        <end position="234"/>
    </location>
</feature>
<keyword evidence="10" id="KW-1185">Reference proteome</keyword>
<feature type="region of interest" description="Disordered" evidence="7">
    <location>
        <begin position="1790"/>
        <end position="1817"/>
    </location>
</feature>
<evidence type="ECO:0000259" key="8">
    <source>
        <dbReference type="PROSITE" id="PS50157"/>
    </source>
</evidence>
<dbReference type="PROSITE" id="PS50157">
    <property type="entry name" value="ZINC_FINGER_C2H2_2"/>
    <property type="match status" value="5"/>
</dbReference>
<evidence type="ECO:0000256" key="6">
    <source>
        <dbReference type="SAM" id="Coils"/>
    </source>
</evidence>
<dbReference type="Proteomes" id="UP001431783">
    <property type="component" value="Unassembled WGS sequence"/>
</dbReference>
<feature type="region of interest" description="Disordered" evidence="7">
    <location>
        <begin position="576"/>
        <end position="608"/>
    </location>
</feature>
<feature type="domain" description="C2H2-type" evidence="8">
    <location>
        <begin position="3754"/>
        <end position="3776"/>
    </location>
</feature>
<dbReference type="SMART" id="SM00355">
    <property type="entry name" value="ZnF_C2H2"/>
    <property type="match status" value="27"/>
</dbReference>